<dbReference type="AlphaFoldDB" id="A0A848KGL3"/>
<dbReference type="RefSeq" id="WP_169591876.1">
    <property type="nucleotide sequence ID" value="NZ_VCQU01000009.1"/>
</dbReference>
<keyword evidence="3" id="KW-1185">Reference proteome</keyword>
<organism evidence="2 3">
    <name type="scientific">Antrihabitans stalactiti</name>
    <dbReference type="NCBI Taxonomy" id="2584121"/>
    <lineage>
        <taxon>Bacteria</taxon>
        <taxon>Bacillati</taxon>
        <taxon>Actinomycetota</taxon>
        <taxon>Actinomycetes</taxon>
        <taxon>Mycobacteriales</taxon>
        <taxon>Nocardiaceae</taxon>
        <taxon>Antrihabitans</taxon>
    </lineage>
</organism>
<dbReference type="Proteomes" id="UP000535543">
    <property type="component" value="Unassembled WGS sequence"/>
</dbReference>
<evidence type="ECO:0000313" key="2">
    <source>
        <dbReference type="EMBL" id="NMN98153.1"/>
    </source>
</evidence>
<evidence type="ECO:0000313" key="3">
    <source>
        <dbReference type="Proteomes" id="UP000535543"/>
    </source>
</evidence>
<reference evidence="2 3" key="2">
    <citation type="submission" date="2020-06" db="EMBL/GenBank/DDBJ databases">
        <title>Antribacter stalactiti gen. nov., sp. nov., a new member of the family Nacardiaceae isolated from a cave.</title>
        <authorList>
            <person name="Kim I.S."/>
        </authorList>
    </citation>
    <scope>NUCLEOTIDE SEQUENCE [LARGE SCALE GENOMIC DNA]</scope>
    <source>
        <strain evidence="2 3">YC2-7</strain>
    </source>
</reference>
<accession>A0A848KGL3</accession>
<feature type="transmembrane region" description="Helical" evidence="1">
    <location>
        <begin position="172"/>
        <end position="191"/>
    </location>
</feature>
<feature type="transmembrane region" description="Helical" evidence="1">
    <location>
        <begin position="139"/>
        <end position="160"/>
    </location>
</feature>
<keyword evidence="1" id="KW-0472">Membrane</keyword>
<comment type="caution">
    <text evidence="2">The sequence shown here is derived from an EMBL/GenBank/DDBJ whole genome shotgun (WGS) entry which is preliminary data.</text>
</comment>
<sequence>MSGMTFHEVMTGQLAKGVTDPRKGYRTRGSSGIALRARIDIDDIAAFLTDTHHRGNLNAAFEIPRWGAQHATSKGDFNLFSPAGDRASLMIYEAPILLDGVEHWLRGVKRVEIAGPWRMWPATTTLLVEVRTAKGGAGVVVASGILRLNVLGLVASIATMRGTGVVWPLRHFAVVRYLTFFAWALVCTYILRRRP</sequence>
<proteinExistence type="predicted"/>
<evidence type="ECO:0000256" key="1">
    <source>
        <dbReference type="SAM" id="Phobius"/>
    </source>
</evidence>
<reference evidence="2 3" key="1">
    <citation type="submission" date="2019-05" db="EMBL/GenBank/DDBJ databases">
        <authorList>
            <person name="Lee S.D."/>
        </authorList>
    </citation>
    <scope>NUCLEOTIDE SEQUENCE [LARGE SCALE GENOMIC DNA]</scope>
    <source>
        <strain evidence="2 3">YC2-7</strain>
    </source>
</reference>
<keyword evidence="1" id="KW-0812">Transmembrane</keyword>
<dbReference type="EMBL" id="VCQU01000009">
    <property type="protein sequence ID" value="NMN98153.1"/>
    <property type="molecule type" value="Genomic_DNA"/>
</dbReference>
<gene>
    <name evidence="2" type="ORF">FGL95_24225</name>
</gene>
<protein>
    <submittedName>
        <fullName evidence="2">Uncharacterized protein</fullName>
    </submittedName>
</protein>
<keyword evidence="1" id="KW-1133">Transmembrane helix</keyword>
<name>A0A848KGL3_9NOCA</name>